<evidence type="ECO:0000313" key="2">
    <source>
        <dbReference type="Proteomes" id="UP000183567"/>
    </source>
</evidence>
<gene>
    <name evidence="1" type="ORF">AZE42_11525</name>
</gene>
<protein>
    <submittedName>
        <fullName evidence="1">Uncharacterized protein</fullName>
    </submittedName>
</protein>
<evidence type="ECO:0000313" key="1">
    <source>
        <dbReference type="EMBL" id="OJA07879.1"/>
    </source>
</evidence>
<dbReference type="AlphaFoldDB" id="A0A1J8PH11"/>
<reference evidence="1 2" key="1">
    <citation type="submission" date="2016-03" db="EMBL/GenBank/DDBJ databases">
        <title>Comparative genomics of the ectomycorrhizal sister species Rhizopogon vinicolor and Rhizopogon vesiculosus (Basidiomycota: Boletales) reveals a divergence of the mating type B locus.</title>
        <authorList>
            <person name="Mujic A.B."/>
            <person name="Kuo A."/>
            <person name="Tritt A."/>
            <person name="Lipzen A."/>
            <person name="Chen C."/>
            <person name="Johnson J."/>
            <person name="Sharma A."/>
            <person name="Barry K."/>
            <person name="Grigoriev I.V."/>
            <person name="Spatafora J.W."/>
        </authorList>
    </citation>
    <scope>NUCLEOTIDE SEQUENCE [LARGE SCALE GENOMIC DNA]</scope>
    <source>
        <strain evidence="1 2">AM-OR11-056</strain>
    </source>
</reference>
<keyword evidence="2" id="KW-1185">Reference proteome</keyword>
<dbReference type="OrthoDB" id="2692809at2759"/>
<comment type="caution">
    <text evidence="1">The sequence shown here is derived from an EMBL/GenBank/DDBJ whole genome shotgun (WGS) entry which is preliminary data.</text>
</comment>
<organism evidence="1 2">
    <name type="scientific">Rhizopogon vesiculosus</name>
    <dbReference type="NCBI Taxonomy" id="180088"/>
    <lineage>
        <taxon>Eukaryota</taxon>
        <taxon>Fungi</taxon>
        <taxon>Dikarya</taxon>
        <taxon>Basidiomycota</taxon>
        <taxon>Agaricomycotina</taxon>
        <taxon>Agaricomycetes</taxon>
        <taxon>Agaricomycetidae</taxon>
        <taxon>Boletales</taxon>
        <taxon>Suillineae</taxon>
        <taxon>Rhizopogonaceae</taxon>
        <taxon>Rhizopogon</taxon>
    </lineage>
</organism>
<dbReference type="EMBL" id="LVVM01006511">
    <property type="protein sequence ID" value="OJA07879.1"/>
    <property type="molecule type" value="Genomic_DNA"/>
</dbReference>
<name>A0A1J8PH11_9AGAM</name>
<sequence length="46" mass="5183">MDYDKAIELYSPAIDLNCSCSTDTMFKKRCAMCISRSVTQDRCGNP</sequence>
<proteinExistence type="predicted"/>
<accession>A0A1J8PH11</accession>
<dbReference type="Proteomes" id="UP000183567">
    <property type="component" value="Unassembled WGS sequence"/>
</dbReference>